<feature type="region of interest" description="Disordered" evidence="1">
    <location>
        <begin position="25"/>
        <end position="63"/>
    </location>
</feature>
<keyword evidence="4" id="KW-1185">Reference proteome</keyword>
<evidence type="ECO:0000313" key="3">
    <source>
        <dbReference type="EMBL" id="PZG06401.1"/>
    </source>
</evidence>
<evidence type="ECO:0000313" key="4">
    <source>
        <dbReference type="Proteomes" id="UP000249304"/>
    </source>
</evidence>
<feature type="signal peptide" evidence="2">
    <location>
        <begin position="1"/>
        <end position="28"/>
    </location>
</feature>
<evidence type="ECO:0000256" key="2">
    <source>
        <dbReference type="SAM" id="SignalP"/>
    </source>
</evidence>
<dbReference type="OrthoDB" id="3540097at2"/>
<evidence type="ECO:0000256" key="1">
    <source>
        <dbReference type="SAM" id="MobiDB-lite"/>
    </source>
</evidence>
<evidence type="ECO:0008006" key="5">
    <source>
        <dbReference type="Google" id="ProtNLM"/>
    </source>
</evidence>
<dbReference type="RefSeq" id="WP_111184715.1">
    <property type="nucleotide sequence ID" value="NZ_POUD01000330.1"/>
</dbReference>
<name>A0A2W2D7Y9_9ACTN</name>
<gene>
    <name evidence="3" type="ORF">C1J01_42485</name>
</gene>
<feature type="chain" id="PRO_5016005271" description="Subtilisin inhibitor domain-containing protein" evidence="2">
    <location>
        <begin position="29"/>
        <end position="152"/>
    </location>
</feature>
<organism evidence="3 4">
    <name type="scientific">Nonomuraea aridisoli</name>
    <dbReference type="NCBI Taxonomy" id="2070368"/>
    <lineage>
        <taxon>Bacteria</taxon>
        <taxon>Bacillati</taxon>
        <taxon>Actinomycetota</taxon>
        <taxon>Actinomycetes</taxon>
        <taxon>Streptosporangiales</taxon>
        <taxon>Streptosporangiaceae</taxon>
        <taxon>Nonomuraea</taxon>
    </lineage>
</organism>
<dbReference type="AlphaFoldDB" id="A0A2W2D7Y9"/>
<dbReference type="Proteomes" id="UP000249304">
    <property type="component" value="Unassembled WGS sequence"/>
</dbReference>
<feature type="compositionally biased region" description="Basic and acidic residues" evidence="1">
    <location>
        <begin position="33"/>
        <end position="43"/>
    </location>
</feature>
<comment type="caution">
    <text evidence="3">The sequence shown here is derived from an EMBL/GenBank/DDBJ whole genome shotgun (WGS) entry which is preliminary data.</text>
</comment>
<reference evidence="3 4" key="1">
    <citation type="submission" date="2018-01" db="EMBL/GenBank/DDBJ databases">
        <title>Draft genome sequence of Nonomuraea sp. KC333.</title>
        <authorList>
            <person name="Sahin N."/>
            <person name="Saygin H."/>
            <person name="Ay H."/>
        </authorList>
    </citation>
    <scope>NUCLEOTIDE SEQUENCE [LARGE SCALE GENOMIC DNA]</scope>
    <source>
        <strain evidence="3 4">KC333</strain>
    </source>
</reference>
<proteinExistence type="predicted"/>
<protein>
    <recommendedName>
        <fullName evidence="5">Subtilisin inhibitor domain-containing protein</fullName>
    </recommendedName>
</protein>
<accession>A0A2W2D7Y9</accession>
<dbReference type="EMBL" id="POUD01000330">
    <property type="protein sequence ID" value="PZG06401.1"/>
    <property type="molecule type" value="Genomic_DNA"/>
</dbReference>
<keyword evidence="2" id="KW-0732">Signal</keyword>
<sequence length="152" mass="15472">MAEITTRSVTALVLAAAFTTAAHPGAHAAHHARQADQKTHDARQTGQAGAQRPGDRVGARDFSCGTAAGGAQVTTHMTDPGLAADRPAACALALDVAGAYQKHVPAAAPADGMPYFLVQVRGTGWSCARVTGASVPHGQCTHPPGDNVKVFD</sequence>